<dbReference type="InterPro" id="IPR011010">
    <property type="entry name" value="DNA_brk_join_enz"/>
</dbReference>
<dbReference type="PANTHER" id="PTHR30629">
    <property type="entry name" value="PROPHAGE INTEGRASE"/>
    <property type="match status" value="1"/>
</dbReference>
<dbReference type="GO" id="GO:0003677">
    <property type="term" value="F:DNA binding"/>
    <property type="evidence" value="ECO:0007669"/>
    <property type="project" value="UniProtKB-UniRule"/>
</dbReference>
<dbReference type="InterPro" id="IPR002104">
    <property type="entry name" value="Integrase_catalytic"/>
</dbReference>
<evidence type="ECO:0000259" key="7">
    <source>
        <dbReference type="PROSITE" id="PS51900"/>
    </source>
</evidence>
<dbReference type="AlphaFoldDB" id="J9WGN6"/>
<dbReference type="InterPro" id="IPR050808">
    <property type="entry name" value="Phage_Integrase"/>
</dbReference>
<dbReference type="InterPro" id="IPR013762">
    <property type="entry name" value="Integrase-like_cat_sf"/>
</dbReference>
<dbReference type="GO" id="GO:0006310">
    <property type="term" value="P:DNA recombination"/>
    <property type="evidence" value="ECO:0007669"/>
    <property type="project" value="UniProtKB-KW"/>
</dbReference>
<keyword evidence="3 5" id="KW-0238">DNA-binding</keyword>
<comment type="similarity">
    <text evidence="1">Belongs to the 'phage' integrase family.</text>
</comment>
<evidence type="ECO:0000313" key="9">
    <source>
        <dbReference type="Proteomes" id="UP000007329"/>
    </source>
</evidence>
<dbReference type="PROSITE" id="PS51900">
    <property type="entry name" value="CB"/>
    <property type="match status" value="1"/>
</dbReference>
<dbReference type="HOGENOM" id="CLU_027562_17_1_11"/>
<evidence type="ECO:0000256" key="1">
    <source>
        <dbReference type="ARBA" id="ARBA00008857"/>
    </source>
</evidence>
<dbReference type="PROSITE" id="PS51898">
    <property type="entry name" value="TYR_RECOMBINASE"/>
    <property type="match status" value="1"/>
</dbReference>
<reference evidence="8 9" key="2">
    <citation type="journal article" date="2012" name="Nucleic Acids Res.">
        <title>Massive gene acquisitions in Mycobacterium indicus pranii provide a perspective on mycobacterial evolution.</title>
        <authorList>
            <person name="Saini V."/>
            <person name="Raghuvanshi S."/>
            <person name="Khurana J.P."/>
            <person name="Ahmed N."/>
            <person name="Hasnain S.E."/>
            <person name="Tyagi A.K."/>
            <person name="Tyagi A.K."/>
        </authorList>
    </citation>
    <scope>NUCLEOTIDE SEQUENCE [LARGE SCALE GENOMIC DNA]</scope>
    <source>
        <strain evidence="9">DSM 45239 / MTCC 9506</strain>
    </source>
</reference>
<dbReference type="PANTHER" id="PTHR30629:SF2">
    <property type="entry name" value="PROPHAGE INTEGRASE INTS-RELATED"/>
    <property type="match status" value="1"/>
</dbReference>
<dbReference type="EMBL" id="CP002275">
    <property type="protein sequence ID" value="AFS13632.1"/>
    <property type="molecule type" value="Genomic_DNA"/>
</dbReference>
<gene>
    <name evidence="8" type="ORF">MIP_02384</name>
</gene>
<dbReference type="GO" id="GO:0015074">
    <property type="term" value="P:DNA integration"/>
    <property type="evidence" value="ECO:0007669"/>
    <property type="project" value="UniProtKB-KW"/>
</dbReference>
<dbReference type="PATRIC" id="fig|1232724.3.peg.1659"/>
<dbReference type="Gene3D" id="1.10.150.130">
    <property type="match status" value="1"/>
</dbReference>
<keyword evidence="2" id="KW-0229">DNA integration</keyword>
<proteinExistence type="inferred from homology"/>
<name>J9WGN6_MYCIP</name>
<dbReference type="InterPro" id="IPR044068">
    <property type="entry name" value="CB"/>
</dbReference>
<evidence type="ECO:0000256" key="2">
    <source>
        <dbReference type="ARBA" id="ARBA00022908"/>
    </source>
</evidence>
<dbReference type="InterPro" id="IPR010998">
    <property type="entry name" value="Integrase_recombinase_N"/>
</dbReference>
<dbReference type="Pfam" id="PF14659">
    <property type="entry name" value="Phage_int_SAM_3"/>
    <property type="match status" value="1"/>
</dbReference>
<evidence type="ECO:0000259" key="6">
    <source>
        <dbReference type="PROSITE" id="PS51898"/>
    </source>
</evidence>
<accession>J9WGN6</accession>
<dbReference type="SUPFAM" id="SSF56349">
    <property type="entry name" value="DNA breaking-rejoining enzymes"/>
    <property type="match status" value="1"/>
</dbReference>
<sequence>MQSGWTVSKARRSPYGDGGLFKRADGMWVGTVEIPSADGRRRQKRVYAKHKAEAKRKRDDLRGEVAKGIIPVSSTTTVAVWLRRWADEIKKPHVRPNTFDWYDEAIRLHIAPHIGTRKLRHLTADEVRYMLGQATTPANAQRAHKTLKMALKDAVTEGLIARNVAEAVERPKHLKRTRGVLTSDAAKTAIRAAIKLEEDDEDAPALATRWGAGFLTGARPAELLGLEWDRVDLDSGVMDLAWQLQQVDKAHGCGEANGDGYPCGKKRASFCPQARLDLPANFEYRECVGTLLWTKPKTHAGTRIVPIVEPLRVMLEQHRQRPGPNPHNLVWHRPDGRPLTRHDDAKYWRAVLEAAELPRVDVYAIRHSTATLLQELGVPEETRMAIMGQSSVAAHRTYIHVDQTRAKAALGKLEQLLLVP</sequence>
<feature type="domain" description="Core-binding (CB)" evidence="7">
    <location>
        <begin position="76"/>
        <end position="155"/>
    </location>
</feature>
<dbReference type="KEGG" id="mid:MIP_02384"/>
<dbReference type="Pfam" id="PF00589">
    <property type="entry name" value="Phage_integrase"/>
    <property type="match status" value="1"/>
</dbReference>
<reference evidence="8 9" key="1">
    <citation type="journal article" date="2007" name="PLoS ONE">
        <title>Molecular analysis of a leprosy immunotherapeutic bacillus provides insights into Mycobacterium evolution.</title>
        <authorList>
            <person name="Ahmed N."/>
            <person name="Saini V."/>
            <person name="Raghuvanshi S."/>
            <person name="Khurana J.P."/>
            <person name="Tyagi A.K."/>
            <person name="Tyagi A.K."/>
            <person name="Hasnain S.E."/>
        </authorList>
    </citation>
    <scope>NUCLEOTIDE SEQUENCE [LARGE SCALE GENOMIC DNA]</scope>
    <source>
        <strain evidence="8">MTCC 9506</strain>
    </source>
</reference>
<evidence type="ECO:0000313" key="8">
    <source>
        <dbReference type="EMBL" id="AFS13632.1"/>
    </source>
</evidence>
<keyword evidence="4" id="KW-0233">DNA recombination</keyword>
<dbReference type="InterPro" id="IPR004107">
    <property type="entry name" value="Integrase_SAM-like_N"/>
</dbReference>
<evidence type="ECO:0000256" key="3">
    <source>
        <dbReference type="ARBA" id="ARBA00023125"/>
    </source>
</evidence>
<evidence type="ECO:0000256" key="4">
    <source>
        <dbReference type="ARBA" id="ARBA00023172"/>
    </source>
</evidence>
<dbReference type="Proteomes" id="UP000007329">
    <property type="component" value="Chromosome"/>
</dbReference>
<feature type="domain" description="Tyr recombinase" evidence="6">
    <location>
        <begin position="176"/>
        <end position="411"/>
    </location>
</feature>
<organism evidence="8 9">
    <name type="scientific">Mycobacterium indicus pranii (strain DSM 45239 / MTCC 9506)</name>
    <dbReference type="NCBI Taxonomy" id="1232724"/>
    <lineage>
        <taxon>Bacteria</taxon>
        <taxon>Bacillati</taxon>
        <taxon>Actinomycetota</taxon>
        <taxon>Actinomycetes</taxon>
        <taxon>Mycobacteriales</taxon>
        <taxon>Mycobacteriaceae</taxon>
        <taxon>Mycobacterium</taxon>
        <taxon>Mycobacterium avium complex (MAC)</taxon>
    </lineage>
</organism>
<dbReference type="Gene3D" id="1.10.443.10">
    <property type="entry name" value="Intergrase catalytic core"/>
    <property type="match status" value="1"/>
</dbReference>
<protein>
    <submittedName>
        <fullName evidence="8">Integrase</fullName>
    </submittedName>
</protein>
<evidence type="ECO:0000256" key="5">
    <source>
        <dbReference type="PROSITE-ProRule" id="PRU01248"/>
    </source>
</evidence>